<proteinExistence type="predicted"/>
<name>A0A1W6MXD7_9HYPH</name>
<gene>
    <name evidence="1" type="ORF">B1812_15485</name>
</gene>
<sequence>MLLNLASLCHPSRTAFWQRNRPARIYAIDAVVCWPEHRYGQAPDVFTRHRYCWVVWSPDHHGAPSFGWLSAGDFRSG</sequence>
<dbReference type="STRING" id="655015.B1812_15485"/>
<dbReference type="Proteomes" id="UP000193978">
    <property type="component" value="Chromosome"/>
</dbReference>
<evidence type="ECO:0000313" key="1">
    <source>
        <dbReference type="EMBL" id="ARN82255.1"/>
    </source>
</evidence>
<evidence type="ECO:0000313" key="2">
    <source>
        <dbReference type="Proteomes" id="UP000193978"/>
    </source>
</evidence>
<reference evidence="1 2" key="1">
    <citation type="submission" date="2017-02" db="EMBL/GenBank/DDBJ databases">
        <authorList>
            <person name="Peterson S.W."/>
        </authorList>
    </citation>
    <scope>NUCLEOTIDE SEQUENCE [LARGE SCALE GENOMIC DNA]</scope>
    <source>
        <strain evidence="1 2">S285</strain>
    </source>
</reference>
<protein>
    <submittedName>
        <fullName evidence="1">Uncharacterized protein</fullName>
    </submittedName>
</protein>
<dbReference type="AlphaFoldDB" id="A0A1W6MXD7"/>
<dbReference type="KEGG" id="mbry:B1812_15485"/>
<accession>A0A1W6MXD7</accession>
<keyword evidence="2" id="KW-1185">Reference proteome</keyword>
<organism evidence="1 2">
    <name type="scientific">Methylocystis bryophila</name>
    <dbReference type="NCBI Taxonomy" id="655015"/>
    <lineage>
        <taxon>Bacteria</taxon>
        <taxon>Pseudomonadati</taxon>
        <taxon>Pseudomonadota</taxon>
        <taxon>Alphaproteobacteria</taxon>
        <taxon>Hyphomicrobiales</taxon>
        <taxon>Methylocystaceae</taxon>
        <taxon>Methylocystis</taxon>
    </lineage>
</organism>
<dbReference type="EMBL" id="CP019948">
    <property type="protein sequence ID" value="ARN82255.1"/>
    <property type="molecule type" value="Genomic_DNA"/>
</dbReference>